<dbReference type="PANTHER" id="PTHR30466">
    <property type="entry name" value="FLAVIN REDUCTASE"/>
    <property type="match status" value="1"/>
</dbReference>
<dbReference type="InterPro" id="IPR050268">
    <property type="entry name" value="NADH-dep_flavin_reductase"/>
</dbReference>
<dbReference type="RefSeq" id="WP_206008235.1">
    <property type="nucleotide sequence ID" value="NZ_CP070619.1"/>
</dbReference>
<sequence>MDAHQFKNSMATVTGPVAVVTAHLDGIPHGTTVSSLASLSMSPAMITVALDNGSALLAIVRETGTFGVNVLAAGQHEAATRFASRHDDRFAGVAWEFADGLPQLTGSSAWLRCDVAAEIPGGDHTLLLGTVRDCSATDATPLVYSRRTFGTHAALPALAGAAS</sequence>
<evidence type="ECO:0000256" key="1">
    <source>
        <dbReference type="ARBA" id="ARBA00008898"/>
    </source>
</evidence>
<comment type="similarity">
    <text evidence="1">Belongs to the non-flavoprotein flavin reductase family.</text>
</comment>
<dbReference type="Proteomes" id="UP000662986">
    <property type="component" value="Chromosome"/>
</dbReference>
<reference evidence="4 5" key="2">
    <citation type="journal article" date="2022" name="Arch. Microbiol.">
        <title>Rhodococcus pseudokoreensis sp. nov. isolated from the rhizosphere of young M26 apple rootstocks.</title>
        <authorList>
            <person name="Kampfer P."/>
            <person name="Glaeser S.P."/>
            <person name="Blom J."/>
            <person name="Wolf J."/>
            <person name="Benning S."/>
            <person name="Schloter M."/>
            <person name="Neumann-Schaal M."/>
        </authorList>
    </citation>
    <scope>NUCLEOTIDE SEQUENCE [LARGE SCALE GENOMIC DNA]</scope>
    <source>
        <strain evidence="4 5">R79</strain>
    </source>
</reference>
<gene>
    <name evidence="4" type="ORF">JWS13_26055</name>
</gene>
<keyword evidence="2" id="KW-0560">Oxidoreductase</keyword>
<proteinExistence type="inferred from homology"/>
<dbReference type="Pfam" id="PF01613">
    <property type="entry name" value="Flavin_Reduct"/>
    <property type="match status" value="1"/>
</dbReference>
<keyword evidence="5" id="KW-1185">Reference proteome</keyword>
<evidence type="ECO:0000313" key="4">
    <source>
        <dbReference type="EMBL" id="QSE91853.1"/>
    </source>
</evidence>
<dbReference type="SUPFAM" id="SSF50475">
    <property type="entry name" value="FMN-binding split barrel"/>
    <property type="match status" value="1"/>
</dbReference>
<name>A0A974W5X0_9NOCA</name>
<evidence type="ECO:0000259" key="3">
    <source>
        <dbReference type="SMART" id="SM00903"/>
    </source>
</evidence>
<evidence type="ECO:0000313" key="5">
    <source>
        <dbReference type="Proteomes" id="UP000662986"/>
    </source>
</evidence>
<dbReference type="InterPro" id="IPR002563">
    <property type="entry name" value="Flavin_Rdtase-like_dom"/>
</dbReference>
<reference evidence="4 5" key="1">
    <citation type="journal article" date="2021" name="Microbiol. Resour. Announc.">
        <title>Complete Genome Sequences of Two Rhodococcus sp. Strains with Large and Linear Chromosomes, Isolated from Apple Rhizosphere.</title>
        <authorList>
            <person name="Benning S."/>
            <person name="Brugnone N."/>
            <person name="Siani R."/>
            <person name="Kublik S."/>
            <person name="Schloter M."/>
            <person name="Rad V."/>
        </authorList>
    </citation>
    <scope>NUCLEOTIDE SEQUENCE [LARGE SCALE GENOMIC DNA]</scope>
    <source>
        <strain evidence="4 5">R79</strain>
    </source>
</reference>
<dbReference type="SMART" id="SM00903">
    <property type="entry name" value="Flavin_Reduct"/>
    <property type="match status" value="1"/>
</dbReference>
<dbReference type="Gene3D" id="2.30.110.10">
    <property type="entry name" value="Electron Transport, Fmn-binding Protein, Chain A"/>
    <property type="match status" value="1"/>
</dbReference>
<feature type="domain" description="Flavin reductase like" evidence="3">
    <location>
        <begin position="10"/>
        <end position="151"/>
    </location>
</feature>
<evidence type="ECO:0000256" key="2">
    <source>
        <dbReference type="ARBA" id="ARBA00023002"/>
    </source>
</evidence>
<protein>
    <submittedName>
        <fullName evidence="4">Flavin reductase family protein</fullName>
    </submittedName>
</protein>
<accession>A0A974W5X0</accession>
<dbReference type="PANTHER" id="PTHR30466:SF1">
    <property type="entry name" value="FMN REDUCTASE (NADH) RUTF"/>
    <property type="match status" value="1"/>
</dbReference>
<dbReference type="EMBL" id="CP070619">
    <property type="protein sequence ID" value="QSE91853.1"/>
    <property type="molecule type" value="Genomic_DNA"/>
</dbReference>
<organism evidence="4 5">
    <name type="scientific">Rhodococcus pseudokoreensis</name>
    <dbReference type="NCBI Taxonomy" id="2811421"/>
    <lineage>
        <taxon>Bacteria</taxon>
        <taxon>Bacillati</taxon>
        <taxon>Actinomycetota</taxon>
        <taxon>Actinomycetes</taxon>
        <taxon>Mycobacteriales</taxon>
        <taxon>Nocardiaceae</taxon>
        <taxon>Rhodococcus</taxon>
    </lineage>
</organism>
<dbReference type="InterPro" id="IPR012349">
    <property type="entry name" value="Split_barrel_FMN-bd"/>
</dbReference>